<sequence length="316" mass="37600">MNIYKYILSFYYGINMIDIKKQQGGWAALAFEVSDGTKKYFLKVYEKSRASTRKWTSLIEQYAPILVWLNENSRLSGKIPIPYITKNGNFKCEDEENIYLLYDYINGETIGDQDLTKEQIQQLTQMIVELHHYGEEVVLDKPLLKEDFSVPFLEQLRYVLNEGRSHLSHDVKKLIDNYNEQLKEAIFKVEQLSKLLKASDLKMALCHTDLHYWNLIQSEQLMLIDWEGLKLAPVEADLMFLVEKPYFEEFMEIYQKAHKNYAINDDALSFYQERRRLEDIWEFIEQLLYDKQEGQERVKTINYLKNELKCLGEHLK</sequence>
<feature type="domain" description="Aminoglycoside phosphotransferase" evidence="1">
    <location>
        <begin position="20"/>
        <end position="257"/>
    </location>
</feature>
<dbReference type="InterPro" id="IPR002575">
    <property type="entry name" value="Aminoglycoside_PTrfase"/>
</dbReference>
<evidence type="ECO:0000313" key="2">
    <source>
        <dbReference type="EMBL" id="MDQ0225792.1"/>
    </source>
</evidence>
<accession>A0ABT9Z0M1</accession>
<dbReference type="EMBL" id="JAUSTZ010000003">
    <property type="protein sequence ID" value="MDQ0225792.1"/>
    <property type="molecule type" value="Genomic_DNA"/>
</dbReference>
<gene>
    <name evidence="2" type="ORF">J2S02_002136</name>
</gene>
<dbReference type="InterPro" id="IPR011009">
    <property type="entry name" value="Kinase-like_dom_sf"/>
</dbReference>
<dbReference type="SUPFAM" id="SSF56112">
    <property type="entry name" value="Protein kinase-like (PK-like)"/>
    <property type="match status" value="1"/>
</dbReference>
<comment type="caution">
    <text evidence="2">The sequence shown here is derived from an EMBL/GenBank/DDBJ whole genome shotgun (WGS) entry which is preliminary data.</text>
</comment>
<dbReference type="Pfam" id="PF01636">
    <property type="entry name" value="APH"/>
    <property type="match status" value="1"/>
</dbReference>
<evidence type="ECO:0000313" key="3">
    <source>
        <dbReference type="Proteomes" id="UP001232245"/>
    </source>
</evidence>
<reference evidence="2 3" key="1">
    <citation type="submission" date="2023-07" db="EMBL/GenBank/DDBJ databases">
        <title>Genomic Encyclopedia of Type Strains, Phase IV (KMG-IV): sequencing the most valuable type-strain genomes for metagenomic binning, comparative biology and taxonomic classification.</title>
        <authorList>
            <person name="Goeker M."/>
        </authorList>
    </citation>
    <scope>NUCLEOTIDE SEQUENCE [LARGE SCALE GENOMIC DNA]</scope>
    <source>
        <strain evidence="2 3">DSM 17723</strain>
    </source>
</reference>
<dbReference type="RefSeq" id="WP_174880378.1">
    <property type="nucleotide sequence ID" value="NZ_CADEPK010000166.1"/>
</dbReference>
<dbReference type="Gene3D" id="1.10.510.10">
    <property type="entry name" value="Transferase(Phosphotransferase) domain 1"/>
    <property type="match status" value="1"/>
</dbReference>
<organism evidence="2 3">
    <name type="scientific">Metabacillus niabensis</name>
    <dbReference type="NCBI Taxonomy" id="324854"/>
    <lineage>
        <taxon>Bacteria</taxon>
        <taxon>Bacillati</taxon>
        <taxon>Bacillota</taxon>
        <taxon>Bacilli</taxon>
        <taxon>Bacillales</taxon>
        <taxon>Bacillaceae</taxon>
        <taxon>Metabacillus</taxon>
    </lineage>
</organism>
<evidence type="ECO:0000259" key="1">
    <source>
        <dbReference type="Pfam" id="PF01636"/>
    </source>
</evidence>
<dbReference type="Proteomes" id="UP001232245">
    <property type="component" value="Unassembled WGS sequence"/>
</dbReference>
<name>A0ABT9Z0M1_9BACI</name>
<keyword evidence="3" id="KW-1185">Reference proteome</keyword>
<proteinExistence type="predicted"/>
<dbReference type="Gene3D" id="1.20.58.840">
    <property type="match status" value="1"/>
</dbReference>
<dbReference type="PANTHER" id="PTHR40086">
    <property type="entry name" value="PHOSPHOTRANSFERASE YTMP-RELATED"/>
    <property type="match status" value="1"/>
</dbReference>
<dbReference type="PANTHER" id="PTHR40086:SF1">
    <property type="entry name" value="CELL CYCLE REGULATOR CCRZ"/>
    <property type="match status" value="1"/>
</dbReference>
<dbReference type="Gene3D" id="3.30.200.20">
    <property type="entry name" value="Phosphorylase Kinase, domain 1"/>
    <property type="match status" value="1"/>
</dbReference>
<dbReference type="InterPro" id="IPR052077">
    <property type="entry name" value="CcrZ_PhaseVar_Mediator"/>
</dbReference>
<protein>
    <submittedName>
        <fullName evidence="2">Thiamine kinase-like enzyme</fullName>
    </submittedName>
</protein>